<organism evidence="1 2">
    <name type="scientific">Novosphingobium resinovorum</name>
    <dbReference type="NCBI Taxonomy" id="158500"/>
    <lineage>
        <taxon>Bacteria</taxon>
        <taxon>Pseudomonadati</taxon>
        <taxon>Pseudomonadota</taxon>
        <taxon>Alphaproteobacteria</taxon>
        <taxon>Sphingomonadales</taxon>
        <taxon>Sphingomonadaceae</taxon>
        <taxon>Novosphingobium</taxon>
    </lineage>
</organism>
<gene>
    <name evidence="1" type="ORF">BV97_03063</name>
</gene>
<protein>
    <submittedName>
        <fullName evidence="1">Transposase</fullName>
    </submittedName>
</protein>
<dbReference type="AlphaFoldDB" id="A0A031JVS1"/>
<name>A0A031JVS1_9SPHN</name>
<dbReference type="eggNOG" id="COG1961">
    <property type="taxonomic scope" value="Bacteria"/>
</dbReference>
<evidence type="ECO:0000313" key="1">
    <source>
        <dbReference type="EMBL" id="EZP81009.1"/>
    </source>
</evidence>
<reference evidence="1 2" key="1">
    <citation type="submission" date="2014-03" db="EMBL/GenBank/DDBJ databases">
        <title>Whole genome sequence of Novosphingobium resinovorum KF1.</title>
        <authorList>
            <person name="Gan H.M."/>
            <person name="Gan H.Y."/>
            <person name="Chew T.H."/>
            <person name="Savka M.A."/>
        </authorList>
    </citation>
    <scope>NUCLEOTIDE SEQUENCE [LARGE SCALE GENOMIC DNA]</scope>
    <source>
        <strain evidence="1 2">KF1</strain>
    </source>
</reference>
<comment type="caution">
    <text evidence="1">The sequence shown here is derived from an EMBL/GenBank/DDBJ whole genome shotgun (WGS) entry which is preliminary data.</text>
</comment>
<sequence>MSNVGRLADNIGNFSAGRRGAPLRGAAMLQGIVVCGICGHRMGLHSLCP</sequence>
<dbReference type="EMBL" id="JFYZ01000014">
    <property type="protein sequence ID" value="EZP81009.1"/>
    <property type="molecule type" value="Genomic_DNA"/>
</dbReference>
<accession>A0A031JVS1</accession>
<proteinExistence type="predicted"/>
<evidence type="ECO:0000313" key="2">
    <source>
        <dbReference type="Proteomes" id="UP000024329"/>
    </source>
</evidence>
<dbReference type="Proteomes" id="UP000024329">
    <property type="component" value="Unassembled WGS sequence"/>
</dbReference>